<dbReference type="InterPro" id="IPR029432">
    <property type="entry name" value="Gp28/Gp37-like_dom"/>
</dbReference>
<protein>
    <submittedName>
        <fullName evidence="2">Minor tail protein</fullName>
    </submittedName>
</protein>
<evidence type="ECO:0000259" key="1">
    <source>
        <dbReference type="Pfam" id="PF14594"/>
    </source>
</evidence>
<sequence>MTVEVRSLMQMTDEQRWQRAVQSGNPQLIGTTARTLAEKKSKVDTSFRFTVCDKYWTPMASIGNELMEATGTDPRNDAGTARIQVKGNSPLIPMFMDCRNTMVGVEVETQGMRYNFYVKSHEYDYQRGELTGIVNARAIWDILNYYVIWPSWWLPIQAQPFSHAIFIWAMQTCLENMVAECAIRLQSGWMEFINNGLSLNPDVKAWFGTVLQALKRDGLTMQTFTRMLRTPMYVKRTNPFLDTSPMFGRTVRMETVGAVIKDGTRSYGVDTRVDLWRPGDPQPDRWAKLDQPTYVFSTKDRSQIEGPTKTVLDSVLRTVIDLGGSLGGIFKPIAQQVPGMDGVFYSPKLGVNFEQPYAYLVAPEPGEDSNIISYKVIDNTPEGWQHIIGGRSPKWLNDLMNATFAWLIDSIMIVIGFTGIPSDLLSGFLNNSFLAFQLLQHYERRDQVGPYHPAIERFHATASAPYNIETTFAFINALFDSMGNTTAQVTFRNGDQYALNRDIFRGGLMSLVYMRRTRMVTDYIENAIWRITPDERTVTVTIGDGRRNEAPLAKHQRFITAAFEAINVVTLAPQG</sequence>
<evidence type="ECO:0000313" key="3">
    <source>
        <dbReference type="Proteomes" id="UP000246238"/>
    </source>
</evidence>
<name>A0A2S1PD03_9CAUD</name>
<dbReference type="Pfam" id="PF14594">
    <property type="entry name" value="Sipho_Gp37"/>
    <property type="match status" value="1"/>
</dbReference>
<reference evidence="3" key="1">
    <citation type="submission" date="2018-03" db="EMBL/GenBank/DDBJ databases">
        <authorList>
            <person name="Keele B.F."/>
        </authorList>
    </citation>
    <scope>NUCLEOTIDE SEQUENCE [LARGE SCALE GENOMIC DNA]</scope>
</reference>
<dbReference type="RefSeq" id="YP_009837973.1">
    <property type="nucleotide sequence ID" value="NC_048705.1"/>
</dbReference>
<dbReference type="Proteomes" id="UP000246238">
    <property type="component" value="Segment"/>
</dbReference>
<dbReference type="EMBL" id="MH077585">
    <property type="protein sequence ID" value="AWH14418.1"/>
    <property type="molecule type" value="Genomic_DNA"/>
</dbReference>
<gene>
    <name evidence="2" type="primary">17</name>
    <name evidence="2" type="ORF">SEA_TCHEN_17</name>
</gene>
<accession>A0A2S1PD03</accession>
<keyword evidence="3" id="KW-1185">Reference proteome</keyword>
<evidence type="ECO:0000313" key="2">
    <source>
        <dbReference type="EMBL" id="AWH14418.1"/>
    </source>
</evidence>
<dbReference type="GeneID" id="55608177"/>
<dbReference type="KEGG" id="vg:55608177"/>
<feature type="domain" description="Gp28/Gp37-like" evidence="1">
    <location>
        <begin position="70"/>
        <end position="544"/>
    </location>
</feature>
<proteinExistence type="predicted"/>
<organism evidence="2 3">
    <name type="scientific">Mycobacterium phage TChen</name>
    <dbReference type="NCBI Taxonomy" id="2163598"/>
    <lineage>
        <taxon>Viruses</taxon>
        <taxon>Duplodnaviria</taxon>
        <taxon>Heunggongvirae</taxon>
        <taxon>Uroviricota</taxon>
        <taxon>Caudoviricetes</taxon>
        <taxon>Gracegardnervirinae</taxon>
        <taxon>Thetabobvirus</taxon>
        <taxon>Thetabobvirus tchen</taxon>
        <taxon>Mycobacterium virus TChen</taxon>
    </lineage>
</organism>